<dbReference type="Proteomes" id="UP000516656">
    <property type="component" value="Chromosome 2"/>
</dbReference>
<dbReference type="FunFam" id="1.10.10.10:FF:000001">
    <property type="entry name" value="LysR family transcriptional regulator"/>
    <property type="match status" value="1"/>
</dbReference>
<dbReference type="RefSeq" id="WP_044179585.1">
    <property type="nucleotide sequence ID" value="NZ_AP018046.1"/>
</dbReference>
<comment type="similarity">
    <text evidence="1">Belongs to the LysR transcriptional regulatory family.</text>
</comment>
<dbReference type="AlphaFoldDB" id="A0A1Q9GWV5"/>
<evidence type="ECO:0000256" key="3">
    <source>
        <dbReference type="ARBA" id="ARBA00023125"/>
    </source>
</evidence>
<protein>
    <submittedName>
        <fullName evidence="6">HTH-type transcriptional activator CmpR</fullName>
    </submittedName>
    <submittedName>
        <fullName evidence="7">LysR family transcriptional regulator</fullName>
    </submittedName>
</protein>
<dbReference type="GO" id="GO:0010628">
    <property type="term" value="P:positive regulation of gene expression"/>
    <property type="evidence" value="ECO:0007669"/>
    <property type="project" value="TreeGrafter"/>
</dbReference>
<dbReference type="InterPro" id="IPR005119">
    <property type="entry name" value="LysR_subst-bd"/>
</dbReference>
<organism evidence="6 8">
    <name type="scientific">Photobacterium damsela subsp. piscicida</name>
    <name type="common">Pasteurella piscicida</name>
    <dbReference type="NCBI Taxonomy" id="38294"/>
    <lineage>
        <taxon>Bacteria</taxon>
        <taxon>Pseudomonadati</taxon>
        <taxon>Pseudomonadota</taxon>
        <taxon>Gammaproteobacteria</taxon>
        <taxon>Vibrionales</taxon>
        <taxon>Vibrionaceae</taxon>
        <taxon>Photobacterium</taxon>
    </lineage>
</organism>
<keyword evidence="3" id="KW-0238">DNA-binding</keyword>
<reference evidence="6" key="1">
    <citation type="journal article" date="2017" name="Genome Announc.">
        <title>Whole-Genome Sequence of Photobacterium damselae subsp. piscicida Strain 91-197, Isolated from Hybrid Striped Bass (Morone sp.) in the United States.</title>
        <authorList>
            <person name="Teru Y."/>
            <person name="Hikima J."/>
            <person name="Kono T."/>
            <person name="Sakai M."/>
            <person name="Takano T."/>
            <person name="Hawke J.P."/>
            <person name="Takeyama H."/>
            <person name="Aoki T."/>
        </authorList>
    </citation>
    <scope>NUCLEOTIDE SEQUENCE</scope>
    <source>
        <strain evidence="6">91-197</strain>
    </source>
</reference>
<evidence type="ECO:0000256" key="2">
    <source>
        <dbReference type="ARBA" id="ARBA00023015"/>
    </source>
</evidence>
<sequence>MKLSQLNAFKAVVECQTVTAAAERLNLSQPAVSRLLSALEDRLGFTLFVRSRNRLVLSVEGEAFYLEVAKMFEAVSDLDNVATSIRTNHFGSLHLAAMPLLSNAFLPRILAHFLKQTNQLKVGFKTYRSEEIIRRVQSQVVDIGFAFLPDTQPLPGVKAQRVECQCVAIVPIHSPLAHKSYLSLDDIADQLVIRHEKDTVQQRIDSLLQRHDLRTIEHIEVSLASTAAALVQEGIGMAITDPLTAYMSSEHTNVLTKPLNFHLPFEFDILYPAFKPIHRHAEVFIEQFMLQADAMDIQLKIGPMRDLNEY</sequence>
<evidence type="ECO:0000313" key="6">
    <source>
        <dbReference type="EMBL" id="BAX54732.1"/>
    </source>
</evidence>
<dbReference type="Proteomes" id="UP000218676">
    <property type="component" value="Chromosome 2"/>
</dbReference>
<keyword evidence="4" id="KW-0804">Transcription</keyword>
<dbReference type="SUPFAM" id="SSF53850">
    <property type="entry name" value="Periplasmic binding protein-like II"/>
    <property type="match status" value="1"/>
</dbReference>
<evidence type="ECO:0000313" key="9">
    <source>
        <dbReference type="Proteomes" id="UP000516656"/>
    </source>
</evidence>
<dbReference type="EMBL" id="CP061855">
    <property type="protein sequence ID" value="QOD58696.1"/>
    <property type="molecule type" value="Genomic_DNA"/>
</dbReference>
<dbReference type="PROSITE" id="PS50931">
    <property type="entry name" value="HTH_LYSR"/>
    <property type="match status" value="1"/>
</dbReference>
<dbReference type="PRINTS" id="PR00039">
    <property type="entry name" value="HTHLYSR"/>
</dbReference>
<evidence type="ECO:0000259" key="5">
    <source>
        <dbReference type="PROSITE" id="PS50931"/>
    </source>
</evidence>
<dbReference type="Pfam" id="PF00126">
    <property type="entry name" value="HTH_1"/>
    <property type="match status" value="1"/>
</dbReference>
<evidence type="ECO:0000256" key="4">
    <source>
        <dbReference type="ARBA" id="ARBA00023163"/>
    </source>
</evidence>
<gene>
    <name evidence="7" type="ORF">IC627_17970</name>
    <name evidence="6" type="ORF">PDPUS_2_00146</name>
</gene>
<evidence type="ECO:0000313" key="8">
    <source>
        <dbReference type="Proteomes" id="UP000218676"/>
    </source>
</evidence>
<dbReference type="Pfam" id="PF03466">
    <property type="entry name" value="LysR_substrate"/>
    <property type="match status" value="1"/>
</dbReference>
<evidence type="ECO:0000313" key="7">
    <source>
        <dbReference type="EMBL" id="QOD58696.1"/>
    </source>
</evidence>
<dbReference type="InterPro" id="IPR036388">
    <property type="entry name" value="WH-like_DNA-bd_sf"/>
</dbReference>
<dbReference type="InterPro" id="IPR000847">
    <property type="entry name" value="LysR_HTH_N"/>
</dbReference>
<dbReference type="SUPFAM" id="SSF46785">
    <property type="entry name" value="Winged helix' DNA-binding domain"/>
    <property type="match status" value="1"/>
</dbReference>
<name>A0A1Q9GWV5_PHODP</name>
<reference evidence="8" key="2">
    <citation type="submission" date="2017-05" db="EMBL/GenBank/DDBJ databases">
        <title>Whole genome sequence of fish pathogenic bacteria, Photobacterium damselae subsp. piscicida, strain 91-197, isolated from hybrid striped bass (Morone sp.) in USA.</title>
        <authorList>
            <person name="Teru Y."/>
            <person name="Hikima J."/>
            <person name="Kono T."/>
            <person name="Sakai M."/>
            <person name="Takano T."/>
            <person name="Hawke J.P."/>
            <person name="Takeyama H."/>
            <person name="Aoki T."/>
        </authorList>
    </citation>
    <scope>NUCLEOTIDE SEQUENCE [LARGE SCALE GENOMIC DNA]</scope>
    <source>
        <strain evidence="8">91-197</strain>
    </source>
</reference>
<reference evidence="7 9" key="3">
    <citation type="submission" date="2020-09" db="EMBL/GenBank/DDBJ databases">
        <title>Complete, closed and curated genome sequences of Photobacterium damselae subsp. piscicida isolates from Australia indicate localised evolution and additional plasmid-borne pathogenicity mechanisms.</title>
        <authorList>
            <person name="Baseggio L."/>
            <person name="Silayeva O."/>
            <person name="Buller N."/>
            <person name="Landos M."/>
            <person name="Engelstaedter J."/>
            <person name="Barnes A.C."/>
        </authorList>
    </citation>
    <scope>NUCLEOTIDE SEQUENCE [LARGE SCALE GENOMIC DNA]</scope>
    <source>
        <strain evidence="7 9">AS-16-0540-1</strain>
    </source>
</reference>
<dbReference type="GO" id="GO:0043565">
    <property type="term" value="F:sequence-specific DNA binding"/>
    <property type="evidence" value="ECO:0007669"/>
    <property type="project" value="TreeGrafter"/>
</dbReference>
<evidence type="ECO:0000256" key="1">
    <source>
        <dbReference type="ARBA" id="ARBA00009437"/>
    </source>
</evidence>
<accession>A0A1Q9GWV5</accession>
<dbReference type="Gene3D" id="1.10.10.10">
    <property type="entry name" value="Winged helix-like DNA-binding domain superfamily/Winged helix DNA-binding domain"/>
    <property type="match status" value="1"/>
</dbReference>
<dbReference type="GO" id="GO:0003700">
    <property type="term" value="F:DNA-binding transcription factor activity"/>
    <property type="evidence" value="ECO:0007669"/>
    <property type="project" value="InterPro"/>
</dbReference>
<dbReference type="PANTHER" id="PTHR30427">
    <property type="entry name" value="TRANSCRIPTIONAL ACTIVATOR PROTEIN LYSR"/>
    <property type="match status" value="1"/>
</dbReference>
<proteinExistence type="inferred from homology"/>
<keyword evidence="2" id="KW-0805">Transcription regulation</keyword>
<dbReference type="PANTHER" id="PTHR30427:SF1">
    <property type="entry name" value="TRANSCRIPTIONAL ACTIVATOR PROTEIN LYSR"/>
    <property type="match status" value="1"/>
</dbReference>
<feature type="domain" description="HTH lysR-type" evidence="5">
    <location>
        <begin position="1"/>
        <end position="58"/>
    </location>
</feature>
<dbReference type="EMBL" id="AP018046">
    <property type="protein sequence ID" value="BAX54732.1"/>
    <property type="molecule type" value="Genomic_DNA"/>
</dbReference>
<dbReference type="Gene3D" id="3.40.190.10">
    <property type="entry name" value="Periplasmic binding protein-like II"/>
    <property type="match status" value="2"/>
</dbReference>
<dbReference type="InterPro" id="IPR036390">
    <property type="entry name" value="WH_DNA-bd_sf"/>
</dbReference>